<keyword evidence="2" id="KW-0547">Nucleotide-binding</keyword>
<dbReference type="InterPro" id="IPR003714">
    <property type="entry name" value="PhoH"/>
</dbReference>
<sequence>MTRCSKCSALKKVEKLIERNVIEVAPLAYMRGRTLKRRLYHSG</sequence>
<reference evidence="2 3" key="1">
    <citation type="submission" date="2018-12" db="EMBL/GenBank/DDBJ databases">
        <authorList>
            <consortium name="Pathogen Informatics"/>
        </authorList>
    </citation>
    <scope>NUCLEOTIDE SEQUENCE [LARGE SCALE GENOMIC DNA]</scope>
    <source>
        <strain evidence="2 3">NCTC6754</strain>
    </source>
</reference>
<name>A0A3S4IN13_SALET</name>
<accession>A0A3S4IN13</accession>
<dbReference type="Pfam" id="PF02562">
    <property type="entry name" value="PhoH"/>
    <property type="match status" value="1"/>
</dbReference>
<dbReference type="EMBL" id="LR134190">
    <property type="protein sequence ID" value="VEB62123.1"/>
    <property type="molecule type" value="Genomic_DNA"/>
</dbReference>
<keyword evidence="2" id="KW-0067">ATP-binding</keyword>
<evidence type="ECO:0000259" key="1">
    <source>
        <dbReference type="Pfam" id="PF02562"/>
    </source>
</evidence>
<dbReference type="AlphaFoldDB" id="A0A3S4IN13"/>
<dbReference type="GO" id="GO:0005524">
    <property type="term" value="F:ATP binding"/>
    <property type="evidence" value="ECO:0007669"/>
    <property type="project" value="UniProtKB-KW"/>
</dbReference>
<feature type="domain" description="PhoH-like protein" evidence="1">
    <location>
        <begin position="10"/>
        <end position="37"/>
    </location>
</feature>
<evidence type="ECO:0000313" key="2">
    <source>
        <dbReference type="EMBL" id="VEB62123.1"/>
    </source>
</evidence>
<proteinExistence type="predicted"/>
<organism evidence="2 3">
    <name type="scientific">Salmonella enterica I</name>
    <dbReference type="NCBI Taxonomy" id="59201"/>
    <lineage>
        <taxon>Bacteria</taxon>
        <taxon>Pseudomonadati</taxon>
        <taxon>Pseudomonadota</taxon>
        <taxon>Gammaproteobacteria</taxon>
        <taxon>Enterobacterales</taxon>
        <taxon>Enterobacteriaceae</taxon>
        <taxon>Salmonella</taxon>
    </lineage>
</organism>
<dbReference type="Proteomes" id="UP000269208">
    <property type="component" value="Chromosome"/>
</dbReference>
<gene>
    <name evidence="2" type="primary">phoL_3</name>
    <name evidence="2" type="ORF">NCTC6754_07512</name>
</gene>
<evidence type="ECO:0000313" key="3">
    <source>
        <dbReference type="Proteomes" id="UP000269208"/>
    </source>
</evidence>
<protein>
    <submittedName>
        <fullName evidence="2">Phosphate starvation-inducible protein, ATP-binding</fullName>
    </submittedName>
</protein>